<dbReference type="OMA" id="NTHAQMI"/>
<protein>
    <submittedName>
        <fullName evidence="3">Uncharacterized protein</fullName>
    </submittedName>
</protein>
<gene>
    <name evidence="3" type="ORF">PPERSA_07168</name>
</gene>
<sequence>MFVGGQNNKCSNLQNSSVVLKNITQNINVEVNQPLNQMNTVCVKEENPQQANNAISQAQIVEQNNKIRQSEKEEKQKKFEQAIKQRARMIQKENQIKKMQEDMQKNEWKQNMLNRNKISFTSNSQITNKGKKIGKGDSVSVSINKSKISKTSQQSQNKSNLSQQQLSYQQQQKEKQKTQITDKQSTSEIEFKQQEPPKPIQQDDGKQVYFSGKKQKIEDLSEIIEENQENIINEQKLQQVKFESPQKKVEIVLPQENQNEDDVEEEDDEDWERDDIFDCQNTSETINKYSAIRAHLKNYTIPDSYSETYSEYFGHAPVFY</sequence>
<dbReference type="AlphaFoldDB" id="A0A0V0QY28"/>
<comment type="caution">
    <text evidence="3">The sequence shown here is derived from an EMBL/GenBank/DDBJ whole genome shotgun (WGS) entry which is preliminary data.</text>
</comment>
<feature type="compositionally biased region" description="Low complexity" evidence="2">
    <location>
        <begin position="142"/>
        <end position="171"/>
    </location>
</feature>
<dbReference type="Proteomes" id="UP000054937">
    <property type="component" value="Unassembled WGS sequence"/>
</dbReference>
<evidence type="ECO:0000256" key="2">
    <source>
        <dbReference type="SAM" id="MobiDB-lite"/>
    </source>
</evidence>
<evidence type="ECO:0000313" key="3">
    <source>
        <dbReference type="EMBL" id="KRX07005.1"/>
    </source>
</evidence>
<feature type="region of interest" description="Disordered" evidence="2">
    <location>
        <begin position="113"/>
        <end position="208"/>
    </location>
</feature>
<accession>A0A0V0QY28</accession>
<evidence type="ECO:0000313" key="4">
    <source>
        <dbReference type="Proteomes" id="UP000054937"/>
    </source>
</evidence>
<organism evidence="3 4">
    <name type="scientific">Pseudocohnilembus persalinus</name>
    <name type="common">Ciliate</name>
    <dbReference type="NCBI Taxonomy" id="266149"/>
    <lineage>
        <taxon>Eukaryota</taxon>
        <taxon>Sar</taxon>
        <taxon>Alveolata</taxon>
        <taxon>Ciliophora</taxon>
        <taxon>Intramacronucleata</taxon>
        <taxon>Oligohymenophorea</taxon>
        <taxon>Scuticociliatia</taxon>
        <taxon>Philasterida</taxon>
        <taxon>Pseudocohnilembidae</taxon>
        <taxon>Pseudocohnilembus</taxon>
    </lineage>
</organism>
<feature type="coiled-coil region" evidence="1">
    <location>
        <begin position="53"/>
        <end position="109"/>
    </location>
</feature>
<proteinExistence type="predicted"/>
<reference evidence="3 4" key="1">
    <citation type="journal article" date="2015" name="Sci. Rep.">
        <title>Genome of the facultative scuticociliatosis pathogen Pseudocohnilembus persalinus provides insight into its virulence through horizontal gene transfer.</title>
        <authorList>
            <person name="Xiong J."/>
            <person name="Wang G."/>
            <person name="Cheng J."/>
            <person name="Tian M."/>
            <person name="Pan X."/>
            <person name="Warren A."/>
            <person name="Jiang C."/>
            <person name="Yuan D."/>
            <person name="Miao W."/>
        </authorList>
    </citation>
    <scope>NUCLEOTIDE SEQUENCE [LARGE SCALE GENOMIC DNA]</scope>
    <source>
        <strain evidence="3">36N120E</strain>
    </source>
</reference>
<dbReference type="InParanoid" id="A0A0V0QY28"/>
<dbReference type="EMBL" id="LDAU01000090">
    <property type="protein sequence ID" value="KRX07005.1"/>
    <property type="molecule type" value="Genomic_DNA"/>
</dbReference>
<evidence type="ECO:0000256" key="1">
    <source>
        <dbReference type="SAM" id="Coils"/>
    </source>
</evidence>
<keyword evidence="4" id="KW-1185">Reference proteome</keyword>
<feature type="compositionally biased region" description="Polar residues" evidence="2">
    <location>
        <begin position="113"/>
        <end position="128"/>
    </location>
</feature>
<name>A0A0V0QY28_PSEPJ</name>
<feature type="compositionally biased region" description="Basic and acidic residues" evidence="2">
    <location>
        <begin position="189"/>
        <end position="206"/>
    </location>
</feature>
<keyword evidence="1" id="KW-0175">Coiled coil</keyword>